<dbReference type="Proteomes" id="UP000009168">
    <property type="component" value="Unassembled WGS sequence"/>
</dbReference>
<accession>Q23AM1</accession>
<organism evidence="1 2">
    <name type="scientific">Tetrahymena thermophila (strain SB210)</name>
    <dbReference type="NCBI Taxonomy" id="312017"/>
    <lineage>
        <taxon>Eukaryota</taxon>
        <taxon>Sar</taxon>
        <taxon>Alveolata</taxon>
        <taxon>Ciliophora</taxon>
        <taxon>Intramacronucleata</taxon>
        <taxon>Oligohymenophorea</taxon>
        <taxon>Hymenostomatida</taxon>
        <taxon>Tetrahymenina</taxon>
        <taxon>Tetrahymenidae</taxon>
        <taxon>Tetrahymena</taxon>
    </lineage>
</organism>
<dbReference type="HOGENOM" id="CLU_3128428_0_0_1"/>
<dbReference type="AlphaFoldDB" id="Q23AM1"/>
<dbReference type="RefSeq" id="XP_001013716.1">
    <property type="nucleotide sequence ID" value="XM_001013716.1"/>
</dbReference>
<evidence type="ECO:0000313" key="2">
    <source>
        <dbReference type="Proteomes" id="UP000009168"/>
    </source>
</evidence>
<dbReference type="KEGG" id="tet:TTHERM_00423400"/>
<dbReference type="GeneID" id="7825570"/>
<reference evidence="2" key="1">
    <citation type="journal article" date="2006" name="PLoS Biol.">
        <title>Macronuclear genome sequence of the ciliate Tetrahymena thermophila, a model eukaryote.</title>
        <authorList>
            <person name="Eisen J.A."/>
            <person name="Coyne R.S."/>
            <person name="Wu M."/>
            <person name="Wu D."/>
            <person name="Thiagarajan M."/>
            <person name="Wortman J.R."/>
            <person name="Badger J.H."/>
            <person name="Ren Q."/>
            <person name="Amedeo P."/>
            <person name="Jones K.M."/>
            <person name="Tallon L.J."/>
            <person name="Delcher A.L."/>
            <person name="Salzberg S.L."/>
            <person name="Silva J.C."/>
            <person name="Haas B.J."/>
            <person name="Majoros W.H."/>
            <person name="Farzad M."/>
            <person name="Carlton J.M."/>
            <person name="Smith R.K. Jr."/>
            <person name="Garg J."/>
            <person name="Pearlman R.E."/>
            <person name="Karrer K.M."/>
            <person name="Sun L."/>
            <person name="Manning G."/>
            <person name="Elde N.C."/>
            <person name="Turkewitz A.P."/>
            <person name="Asai D.J."/>
            <person name="Wilkes D.E."/>
            <person name="Wang Y."/>
            <person name="Cai H."/>
            <person name="Collins K."/>
            <person name="Stewart B.A."/>
            <person name="Lee S.R."/>
            <person name="Wilamowska K."/>
            <person name="Weinberg Z."/>
            <person name="Ruzzo W.L."/>
            <person name="Wloga D."/>
            <person name="Gaertig J."/>
            <person name="Frankel J."/>
            <person name="Tsao C.-C."/>
            <person name="Gorovsky M.A."/>
            <person name="Keeling P.J."/>
            <person name="Waller R.F."/>
            <person name="Patron N.J."/>
            <person name="Cherry J.M."/>
            <person name="Stover N.A."/>
            <person name="Krieger C.J."/>
            <person name="del Toro C."/>
            <person name="Ryder H.F."/>
            <person name="Williamson S.C."/>
            <person name="Barbeau R.A."/>
            <person name="Hamilton E.P."/>
            <person name="Orias E."/>
        </authorList>
    </citation>
    <scope>NUCLEOTIDE SEQUENCE [LARGE SCALE GENOMIC DNA]</scope>
    <source>
        <strain evidence="2">SB210</strain>
    </source>
</reference>
<protein>
    <submittedName>
        <fullName evidence="1">Uncharacterized protein</fullName>
    </submittedName>
</protein>
<evidence type="ECO:0000313" key="1">
    <source>
        <dbReference type="EMBL" id="EAR93471.1"/>
    </source>
</evidence>
<dbReference type="InParanoid" id="Q23AM1"/>
<name>Q23AM1_TETTS</name>
<keyword evidence="2" id="KW-1185">Reference proteome</keyword>
<dbReference type="EMBL" id="GG662724">
    <property type="protein sequence ID" value="EAR93471.1"/>
    <property type="molecule type" value="Genomic_DNA"/>
</dbReference>
<gene>
    <name evidence="1" type="ORF">TTHERM_00423400</name>
</gene>
<sequence length="50" mass="5890">MYKYKSTNGEETKTTKLISKSNLYSSQAFIYIVFKARNTMIDDKNQTFLQ</sequence>
<proteinExistence type="predicted"/>